<dbReference type="InterPro" id="IPR021858">
    <property type="entry name" value="Fun_TF"/>
</dbReference>
<evidence type="ECO:0000313" key="14">
    <source>
        <dbReference type="EMBL" id="KAE9971905.1"/>
    </source>
</evidence>
<dbReference type="AlphaFoldDB" id="A0A8H3YSF3"/>
<dbReference type="PANTHER" id="PTHR23519">
    <property type="entry name" value="AUTOPHAGY-RELATED PROTEIN 22"/>
    <property type="match status" value="1"/>
</dbReference>
<evidence type="ECO:0000256" key="2">
    <source>
        <dbReference type="ARBA" id="ARBA00006978"/>
    </source>
</evidence>
<dbReference type="GO" id="GO:0006914">
    <property type="term" value="P:autophagy"/>
    <property type="evidence" value="ECO:0007669"/>
    <property type="project" value="UniProtKB-KW"/>
</dbReference>
<keyword evidence="6 12" id="KW-0029">Amino-acid transport</keyword>
<feature type="transmembrane region" description="Helical" evidence="12">
    <location>
        <begin position="870"/>
        <end position="892"/>
    </location>
</feature>
<feature type="region of interest" description="Disordered" evidence="13">
    <location>
        <begin position="977"/>
        <end position="998"/>
    </location>
</feature>
<dbReference type="InterPro" id="IPR050495">
    <property type="entry name" value="ATG22/LtaA_families"/>
</dbReference>
<accession>A0A8H3YSF3</accession>
<feature type="compositionally biased region" description="Acidic residues" evidence="13">
    <location>
        <begin position="977"/>
        <end position="987"/>
    </location>
</feature>
<feature type="transmembrane region" description="Helical" evidence="12">
    <location>
        <begin position="736"/>
        <end position="753"/>
    </location>
</feature>
<gene>
    <name evidence="14" type="ORF">BLS_004239</name>
</gene>
<comment type="function">
    <text evidence="11 12">Vacuolar effluxer which mediate the efflux of amino acids resulting from autophagic degradation. The release of autophagic amino acids allows the maintenance of protein synthesis and viability during nitrogen starvation.</text>
</comment>
<evidence type="ECO:0000256" key="8">
    <source>
        <dbReference type="ARBA" id="ARBA00023006"/>
    </source>
</evidence>
<organism evidence="14 15">
    <name type="scientific">Venturia inaequalis</name>
    <name type="common">Apple scab fungus</name>
    <dbReference type="NCBI Taxonomy" id="5025"/>
    <lineage>
        <taxon>Eukaryota</taxon>
        <taxon>Fungi</taxon>
        <taxon>Dikarya</taxon>
        <taxon>Ascomycota</taxon>
        <taxon>Pezizomycotina</taxon>
        <taxon>Dothideomycetes</taxon>
        <taxon>Pleosporomycetidae</taxon>
        <taxon>Venturiales</taxon>
        <taxon>Venturiaceae</taxon>
        <taxon>Venturia</taxon>
    </lineage>
</organism>
<evidence type="ECO:0000256" key="12">
    <source>
        <dbReference type="RuleBase" id="RU363073"/>
    </source>
</evidence>
<feature type="region of interest" description="Disordered" evidence="13">
    <location>
        <begin position="600"/>
        <end position="637"/>
    </location>
</feature>
<evidence type="ECO:0000256" key="1">
    <source>
        <dbReference type="ARBA" id="ARBA00004128"/>
    </source>
</evidence>
<feature type="transmembrane region" description="Helical" evidence="12">
    <location>
        <begin position="663"/>
        <end position="682"/>
    </location>
</feature>
<comment type="caution">
    <text evidence="14">The sequence shown here is derived from an EMBL/GenBank/DDBJ whole genome shotgun (WGS) entry which is preliminary data.</text>
</comment>
<protein>
    <recommendedName>
        <fullName evidence="12">Autophagy-related protein</fullName>
    </recommendedName>
</protein>
<dbReference type="InterPro" id="IPR024671">
    <property type="entry name" value="Atg22-like"/>
</dbReference>
<keyword evidence="9 12" id="KW-0472">Membrane</keyword>
<evidence type="ECO:0000256" key="7">
    <source>
        <dbReference type="ARBA" id="ARBA00022989"/>
    </source>
</evidence>
<comment type="similarity">
    <text evidence="2 12">Belongs to the ATG22 family.</text>
</comment>
<dbReference type="SUPFAM" id="SSF103473">
    <property type="entry name" value="MFS general substrate transporter"/>
    <property type="match status" value="1"/>
</dbReference>
<feature type="transmembrane region" description="Helical" evidence="12">
    <location>
        <begin position="431"/>
        <end position="452"/>
    </location>
</feature>
<keyword evidence="3 12" id="KW-0813">Transport</keyword>
<keyword evidence="5 12" id="KW-0812">Transmembrane</keyword>
<dbReference type="Proteomes" id="UP000433883">
    <property type="component" value="Unassembled WGS sequence"/>
</dbReference>
<sequence length="998" mass="108880">MQAPKNKENHEASSEADLYNHYLRCTSTSLTKNKVDQAALRMEMPKLALRSTTVLHSLLAASAVCLCHDLVSEKVPPGLNAINQVLITGYRHYNLAIQQIRESMSSPISLDPEILLASAILLVPFATASQQINHWISSKSATGDSRKLLSTTPRDVIVIMRAIRKMLETQRSGSSSPDPAKDMVDDIATTEENMCSPLTPSRTHVMFPILAATMQSALAKLQQRLDFASFRLHDGQEEELSGSATALNVLKSIVSKVFSSPQDGTSSSRTPIDHTSELKRASLSQISPWLHSYARKATDPLSIDPLTSLFLSFLIEVPQAYLDTTIPLLDQRLENPVGGALISATELTIEQALALDIYAHWSVLMFLVEEESWWIGDLAVVTLSGMKPKILEFRHSYHLLYTAMEEGKPQRRPRYAGEDTRPTSEKELRGWYSYGLGAEVFAVVGVGSFLPVTLEQLAREIGVLRSDGITPCVNDASAQGAIKWRRDGDPTADACVVKLFGGTINTSSFAMYSFSIAVFFQAITLVSISAIADHGSHRKQILLILGYTGATACLLWLLVIPKLLLVGTLLVIISVTCLGSSFVLLNSFLPLLVANHPSVSSTNEPTSTEVGPDSPGLTDSHEREGSVELSPGLEPPGLTLKLNGQKNTSEHTLSNQISSQGIGIGYAAAFIAQILSIGILLFCSKALHVESKTIPMRIILFVVGIWWALFTIPAALWLRQRPGPPLPASLSGKGRMYGLAWLSYIAFAWKSLWKTIKIAVQLKQIVLFLISWFLLSDAVATVSGTAVLFARTELHMSTTAIALVSITVMVSGILGAWAWPRISAYFNLRSNQTILACIVLFEIIPLYGLLGYLPFIKAWGVGGLQQPWEIFPLAIVHGFVMGGLSSFCRSFYGVLIPPGFEAAFYALYAVTDKGSSVVGPAIVGKIVDLTGTVRSGFWFLAILILLPLPFIAKVDSQRGKAEAVAMAKRLRGFAEQVEDREDGEEIEGLLGRERRSED</sequence>
<dbReference type="GO" id="GO:0032974">
    <property type="term" value="P:amino acid transmembrane export from vacuole"/>
    <property type="evidence" value="ECO:0007669"/>
    <property type="project" value="InterPro"/>
</dbReference>
<feature type="transmembrane region" description="Helical" evidence="12">
    <location>
        <begin position="831"/>
        <end position="850"/>
    </location>
</feature>
<proteinExistence type="inferred from homology"/>
<dbReference type="InterPro" id="IPR036259">
    <property type="entry name" value="MFS_trans_sf"/>
</dbReference>
<name>A0A8H3YSF3_VENIN</name>
<dbReference type="PANTHER" id="PTHR23519:SF3">
    <property type="entry name" value="AUTOPHAGY-RELATED PROTEIN 22-2"/>
    <property type="match status" value="1"/>
</dbReference>
<dbReference type="Pfam" id="PF11951">
    <property type="entry name" value="Fungal_trans_2"/>
    <property type="match status" value="1"/>
</dbReference>
<evidence type="ECO:0000256" key="6">
    <source>
        <dbReference type="ARBA" id="ARBA00022970"/>
    </source>
</evidence>
<dbReference type="CDD" id="cd17483">
    <property type="entry name" value="MFS_Atg22_like"/>
    <property type="match status" value="1"/>
</dbReference>
<dbReference type="Pfam" id="PF11700">
    <property type="entry name" value="ATG22"/>
    <property type="match status" value="1"/>
</dbReference>
<dbReference type="EMBL" id="WNWQ01000279">
    <property type="protein sequence ID" value="KAE9971905.1"/>
    <property type="molecule type" value="Genomic_DNA"/>
</dbReference>
<evidence type="ECO:0000313" key="15">
    <source>
        <dbReference type="Proteomes" id="UP000433883"/>
    </source>
</evidence>
<evidence type="ECO:0000256" key="4">
    <source>
        <dbReference type="ARBA" id="ARBA00022554"/>
    </source>
</evidence>
<evidence type="ECO:0000256" key="9">
    <source>
        <dbReference type="ARBA" id="ARBA00023136"/>
    </source>
</evidence>
<keyword evidence="4 12" id="KW-0926">Vacuole</keyword>
<feature type="transmembrane region" description="Helical" evidence="12">
    <location>
        <begin position="509"/>
        <end position="529"/>
    </location>
</feature>
<feature type="transmembrane region" description="Helical" evidence="12">
    <location>
        <begin position="566"/>
        <end position="589"/>
    </location>
</feature>
<feature type="transmembrane region" description="Helical" evidence="12">
    <location>
        <begin position="796"/>
        <end position="819"/>
    </location>
</feature>
<evidence type="ECO:0000256" key="3">
    <source>
        <dbReference type="ARBA" id="ARBA00022448"/>
    </source>
</evidence>
<reference evidence="14 15" key="1">
    <citation type="submission" date="2019-11" db="EMBL/GenBank/DDBJ databases">
        <title>Venturia inaequalis Genome Resource.</title>
        <authorList>
            <person name="Lichtner F.J."/>
        </authorList>
    </citation>
    <scope>NUCLEOTIDE SEQUENCE [LARGE SCALE GENOMIC DNA]</scope>
    <source>
        <strain evidence="14">Bline_iso_100314</strain>
    </source>
</reference>
<evidence type="ECO:0000256" key="10">
    <source>
        <dbReference type="ARBA" id="ARBA00023180"/>
    </source>
</evidence>
<keyword evidence="10" id="KW-0325">Glycoprotein</keyword>
<dbReference type="InterPro" id="IPR044738">
    <property type="entry name" value="Atg22"/>
</dbReference>
<feature type="compositionally biased region" description="Polar residues" evidence="13">
    <location>
        <begin position="600"/>
        <end position="609"/>
    </location>
</feature>
<evidence type="ECO:0000256" key="11">
    <source>
        <dbReference type="ARBA" id="ARBA00024801"/>
    </source>
</evidence>
<keyword evidence="8 12" id="KW-0072">Autophagy</keyword>
<evidence type="ECO:0000256" key="13">
    <source>
        <dbReference type="SAM" id="MobiDB-lite"/>
    </source>
</evidence>
<feature type="transmembrane region" description="Helical" evidence="12">
    <location>
        <begin position="765"/>
        <end position="790"/>
    </location>
</feature>
<feature type="transmembrane region" description="Helical" evidence="12">
    <location>
        <begin position="541"/>
        <end position="559"/>
    </location>
</feature>
<dbReference type="Gene3D" id="1.20.1250.20">
    <property type="entry name" value="MFS general substrate transporter like domains"/>
    <property type="match status" value="1"/>
</dbReference>
<feature type="transmembrane region" description="Helical" evidence="12">
    <location>
        <begin position="694"/>
        <end position="716"/>
    </location>
</feature>
<evidence type="ECO:0000256" key="5">
    <source>
        <dbReference type="ARBA" id="ARBA00022692"/>
    </source>
</evidence>
<feature type="transmembrane region" description="Helical" evidence="12">
    <location>
        <begin position="935"/>
        <end position="952"/>
    </location>
</feature>
<keyword evidence="7 12" id="KW-1133">Transmembrane helix</keyword>
<dbReference type="GO" id="GO:0005774">
    <property type="term" value="C:vacuolar membrane"/>
    <property type="evidence" value="ECO:0007669"/>
    <property type="project" value="UniProtKB-SubCell"/>
</dbReference>
<comment type="subcellular location">
    <subcellularLocation>
        <location evidence="1 12">Vacuole membrane</location>
        <topology evidence="1 12">Multi-pass membrane protein</topology>
    </subcellularLocation>
</comment>